<evidence type="ECO:0000313" key="4">
    <source>
        <dbReference type="Proteomes" id="UP000177167"/>
    </source>
</evidence>
<reference evidence="3 4" key="1">
    <citation type="journal article" date="2016" name="Nat. Commun.">
        <title>Thousands of microbial genomes shed light on interconnected biogeochemical processes in an aquifer system.</title>
        <authorList>
            <person name="Anantharaman K."/>
            <person name="Brown C.T."/>
            <person name="Hug L.A."/>
            <person name="Sharon I."/>
            <person name="Castelle C.J."/>
            <person name="Probst A.J."/>
            <person name="Thomas B.C."/>
            <person name="Singh A."/>
            <person name="Wilkins M.J."/>
            <person name="Karaoz U."/>
            <person name="Brodie E.L."/>
            <person name="Williams K.H."/>
            <person name="Hubbard S.S."/>
            <person name="Banfield J.F."/>
        </authorList>
    </citation>
    <scope>NUCLEOTIDE SEQUENCE [LARGE SCALE GENOMIC DNA]</scope>
</reference>
<dbReference type="Pfam" id="PF20803">
    <property type="entry name" value="PaaX_M"/>
    <property type="match status" value="1"/>
</dbReference>
<evidence type="ECO:0000313" key="3">
    <source>
        <dbReference type="EMBL" id="OGN08620.1"/>
    </source>
</evidence>
<accession>A0A1F8F7S4</accession>
<comment type="caution">
    <text evidence="3">The sequence shown here is derived from an EMBL/GenBank/DDBJ whole genome shotgun (WGS) entry which is preliminary data.</text>
</comment>
<keyword evidence="1" id="KW-0472">Membrane</keyword>
<organism evidence="3 4">
    <name type="scientific">Candidatus Yanofskybacteria bacterium RIFCSPHIGHO2_02_FULL_41_11</name>
    <dbReference type="NCBI Taxonomy" id="1802675"/>
    <lineage>
        <taxon>Bacteria</taxon>
        <taxon>Candidatus Yanofskyibacteriota</taxon>
    </lineage>
</organism>
<feature type="domain" description="Transcriptional repressor PaaX-like central Cas2-like" evidence="2">
    <location>
        <begin position="108"/>
        <end position="181"/>
    </location>
</feature>
<dbReference type="EMBL" id="MGJP01000058">
    <property type="protein sequence ID" value="OGN08620.1"/>
    <property type="molecule type" value="Genomic_DNA"/>
</dbReference>
<dbReference type="AlphaFoldDB" id="A0A1F8F7S4"/>
<sequence>MINLYNQKEMKRKQVFANKLLKVLVVGGVVTIAAVNPFFGLLAAKVIEEELKKRKWQRFRRDLYYLKRRGFIEVGQNPDGSYLVRATSVGKKQAKKYDLDDIFIKIPKKWDKQWRLIMFDIPVGKQKGRLALLSKLRQLGFIMLQKSIWAHPFECQNGVAVLARAFEVDKYVHQLTCDNISAGEYLKNEFEKRNNTKLN</sequence>
<evidence type="ECO:0000259" key="2">
    <source>
        <dbReference type="Pfam" id="PF20803"/>
    </source>
</evidence>
<proteinExistence type="predicted"/>
<protein>
    <recommendedName>
        <fullName evidence="2">Transcriptional repressor PaaX-like central Cas2-like domain-containing protein</fullName>
    </recommendedName>
</protein>
<dbReference type="Proteomes" id="UP000177167">
    <property type="component" value="Unassembled WGS sequence"/>
</dbReference>
<feature type="transmembrane region" description="Helical" evidence="1">
    <location>
        <begin position="20"/>
        <end position="44"/>
    </location>
</feature>
<dbReference type="Gene3D" id="3.30.70.2650">
    <property type="match status" value="1"/>
</dbReference>
<name>A0A1F8F7S4_9BACT</name>
<keyword evidence="1" id="KW-1133">Transmembrane helix</keyword>
<keyword evidence="1" id="KW-0812">Transmembrane</keyword>
<dbReference type="InterPro" id="IPR048846">
    <property type="entry name" value="PaaX-like_central"/>
</dbReference>
<evidence type="ECO:0000256" key="1">
    <source>
        <dbReference type="SAM" id="Phobius"/>
    </source>
</evidence>
<gene>
    <name evidence="3" type="ORF">A3J46_02870</name>
</gene>